<evidence type="ECO:0000313" key="2">
    <source>
        <dbReference type="Proteomes" id="UP000199648"/>
    </source>
</evidence>
<dbReference type="Proteomes" id="UP000199648">
    <property type="component" value="Unassembled WGS sequence"/>
</dbReference>
<dbReference type="EMBL" id="FMWD01000007">
    <property type="protein sequence ID" value="SCZ63565.1"/>
    <property type="molecule type" value="Genomic_DNA"/>
</dbReference>
<sequence>MAGGWWLVAESLSLVGIMGNRSLCLSWQEEGEQEYADGQDDEIDDEFLLHVEAAPLLKVRWRSAMHAIGVIIGDIPPAIETADQVNIFFTFFHHSTQMNRVPINSITRPTEAEL</sequence>
<reference evidence="1 2" key="1">
    <citation type="submission" date="2016-10" db="EMBL/GenBank/DDBJ databases">
        <authorList>
            <person name="de Groot N.N."/>
        </authorList>
    </citation>
    <scope>NUCLEOTIDE SEQUENCE [LARGE SCALE GENOMIC DNA]</scope>
    <source>
        <strain evidence="1 2">HLD2</strain>
    </source>
</reference>
<proteinExistence type="predicted"/>
<gene>
    <name evidence="1" type="ORF">SAMN03097708_02502</name>
</gene>
<protein>
    <submittedName>
        <fullName evidence="1">Uncharacterized protein</fullName>
    </submittedName>
</protein>
<evidence type="ECO:0000313" key="1">
    <source>
        <dbReference type="EMBL" id="SCZ63565.1"/>
    </source>
</evidence>
<dbReference type="AlphaFoldDB" id="A0A1G5QP03"/>
<organism evidence="1 2">
    <name type="scientific">Thiohalomonas denitrificans</name>
    <dbReference type="NCBI Taxonomy" id="415747"/>
    <lineage>
        <taxon>Bacteria</taxon>
        <taxon>Pseudomonadati</taxon>
        <taxon>Pseudomonadota</taxon>
        <taxon>Gammaproteobacteria</taxon>
        <taxon>Thiohalomonadales</taxon>
        <taxon>Thiohalomonadaceae</taxon>
        <taxon>Thiohalomonas</taxon>
    </lineage>
</organism>
<dbReference type="STRING" id="415747.SAMN03097708_02502"/>
<keyword evidence="2" id="KW-1185">Reference proteome</keyword>
<name>A0A1G5QP03_9GAMM</name>
<accession>A0A1G5QP03</accession>
<dbReference type="RefSeq" id="WP_092997631.1">
    <property type="nucleotide sequence ID" value="NZ_FMWD01000007.1"/>
</dbReference>